<sequence>MARLNLFNRSKSGFKGGVKGGVKSVPRLSTFARSKEAFIHMFVREHANCALRPREQPTYDAVSPAYADLPPYTAVESKKAEVVTEFALRTARAKHQFSNDRAQMWQELIARVAKEIFDDLELLQQSAATNGWEAAVERTGALLADKPFAEENLIEEVEAIMRYLETMRYGASKE</sequence>
<dbReference type="EMBL" id="ANPB02000001">
    <property type="protein sequence ID" value="KAF4491375.1"/>
    <property type="molecule type" value="Genomic_DNA"/>
</dbReference>
<name>A0A7J6JLB3_COLFN</name>
<evidence type="ECO:0000313" key="1">
    <source>
        <dbReference type="EMBL" id="KAF4491375.1"/>
    </source>
</evidence>
<accession>A0A7J6JLB3</accession>
<dbReference type="GeneID" id="43608136"/>
<evidence type="ECO:0000313" key="2">
    <source>
        <dbReference type="Proteomes" id="UP000011096"/>
    </source>
</evidence>
<keyword evidence="2" id="KW-1185">Reference proteome</keyword>
<reference evidence="1 2" key="1">
    <citation type="submission" date="2012-08" db="EMBL/GenBank/DDBJ databases">
        <authorList>
            <person name="Gan P.H.P."/>
            <person name="Ikeda K."/>
            <person name="Irieda H."/>
            <person name="Narusaka M."/>
            <person name="O'Connell R.J."/>
            <person name="Narusaka Y."/>
            <person name="Takano Y."/>
            <person name="Kubo Y."/>
            <person name="Shirasu K."/>
        </authorList>
    </citation>
    <scope>NUCLEOTIDE SEQUENCE [LARGE SCALE GENOMIC DNA]</scope>
    <source>
        <strain evidence="1 2">Nara gc5</strain>
    </source>
</reference>
<dbReference type="RefSeq" id="XP_031879287.1">
    <property type="nucleotide sequence ID" value="XM_032023963.1"/>
</dbReference>
<dbReference type="InParanoid" id="A0A7J6JLB3"/>
<gene>
    <name evidence="1" type="ORF">CGGC5_v001828</name>
</gene>
<reference evidence="1 2" key="2">
    <citation type="submission" date="2020-04" db="EMBL/GenBank/DDBJ databases">
        <title>Genome sequencing and assembly of multiple isolates from the Colletotrichum gloeosporioides species complex.</title>
        <authorList>
            <person name="Gan P."/>
            <person name="Shirasu K."/>
        </authorList>
    </citation>
    <scope>NUCLEOTIDE SEQUENCE [LARGE SCALE GENOMIC DNA]</scope>
    <source>
        <strain evidence="1 2">Nara gc5</strain>
    </source>
</reference>
<protein>
    <submittedName>
        <fullName evidence="1">Uncharacterized protein</fullName>
    </submittedName>
</protein>
<dbReference type="AlphaFoldDB" id="A0A7J6JLB3"/>
<proteinExistence type="predicted"/>
<dbReference type="Proteomes" id="UP000011096">
    <property type="component" value="Unassembled WGS sequence"/>
</dbReference>
<organism evidence="1 2">
    <name type="scientific">Colletotrichum fructicola (strain Nara gc5)</name>
    <name type="common">Anthracnose fungus</name>
    <name type="synonym">Colletotrichum gloeosporioides (strain Nara gc5)</name>
    <dbReference type="NCBI Taxonomy" id="1213859"/>
    <lineage>
        <taxon>Eukaryota</taxon>
        <taxon>Fungi</taxon>
        <taxon>Dikarya</taxon>
        <taxon>Ascomycota</taxon>
        <taxon>Pezizomycotina</taxon>
        <taxon>Sordariomycetes</taxon>
        <taxon>Hypocreomycetidae</taxon>
        <taxon>Glomerellales</taxon>
        <taxon>Glomerellaceae</taxon>
        <taxon>Colletotrichum</taxon>
        <taxon>Colletotrichum gloeosporioides species complex</taxon>
    </lineage>
</organism>
<comment type="caution">
    <text evidence="1">The sequence shown here is derived from an EMBL/GenBank/DDBJ whole genome shotgun (WGS) entry which is preliminary data.</text>
</comment>
<dbReference type="OrthoDB" id="4833558at2759"/>